<reference evidence="2" key="1">
    <citation type="submission" date="2014-09" db="EMBL/GenBank/DDBJ databases">
        <authorList>
            <person name="Mudge J."/>
            <person name="Ramaraj T."/>
            <person name="Lindquist I.E."/>
            <person name="Bharti A.K."/>
            <person name="Sundararajan A."/>
            <person name="Cameron C.T."/>
            <person name="Woodward J.E."/>
            <person name="May G.D."/>
            <person name="Brubaker C."/>
            <person name="Broadhvest J."/>
            <person name="Wilkins T.A."/>
        </authorList>
    </citation>
    <scope>NUCLEOTIDE SEQUENCE</scope>
    <source>
        <strain evidence="2">cv. AKA8401</strain>
    </source>
</reference>
<gene>
    <name evidence="1" type="ORF">F383_33876</name>
</gene>
<dbReference type="AlphaFoldDB" id="A0A0B0N0K1"/>
<organism evidence="1 2">
    <name type="scientific">Gossypium arboreum</name>
    <name type="common">Tree cotton</name>
    <name type="synonym">Gossypium nanking</name>
    <dbReference type="NCBI Taxonomy" id="29729"/>
    <lineage>
        <taxon>Eukaryota</taxon>
        <taxon>Viridiplantae</taxon>
        <taxon>Streptophyta</taxon>
        <taxon>Embryophyta</taxon>
        <taxon>Tracheophyta</taxon>
        <taxon>Spermatophyta</taxon>
        <taxon>Magnoliopsida</taxon>
        <taxon>eudicotyledons</taxon>
        <taxon>Gunneridae</taxon>
        <taxon>Pentapetalae</taxon>
        <taxon>rosids</taxon>
        <taxon>malvids</taxon>
        <taxon>Malvales</taxon>
        <taxon>Malvaceae</taxon>
        <taxon>Malvoideae</taxon>
        <taxon>Gossypium</taxon>
    </lineage>
</organism>
<comment type="caution">
    <text evidence="1">The sequence shown here is derived from an EMBL/GenBank/DDBJ whole genome shotgun (WGS) entry which is preliminary data.</text>
</comment>
<protein>
    <submittedName>
        <fullName evidence="1">Uncharacterized protein</fullName>
    </submittedName>
</protein>
<name>A0A0B0N0K1_GOSAR</name>
<evidence type="ECO:0000313" key="1">
    <source>
        <dbReference type="EMBL" id="KHG06550.1"/>
    </source>
</evidence>
<accession>A0A0B0N0K1</accession>
<dbReference type="EMBL" id="JRRC01454785">
    <property type="protein sequence ID" value="KHG06550.1"/>
    <property type="molecule type" value="Genomic_DNA"/>
</dbReference>
<evidence type="ECO:0000313" key="2">
    <source>
        <dbReference type="Proteomes" id="UP000032142"/>
    </source>
</evidence>
<dbReference type="Proteomes" id="UP000032142">
    <property type="component" value="Unassembled WGS sequence"/>
</dbReference>
<proteinExistence type="predicted"/>
<sequence length="42" mass="4851">MPESGSNTRWLKTNAEPRYTQKIYIIHVTSPPLQSLYNTPCN</sequence>
<keyword evidence="2" id="KW-1185">Reference proteome</keyword>